<dbReference type="Proteomes" id="UP000199228">
    <property type="component" value="Unassembled WGS sequence"/>
</dbReference>
<evidence type="ECO:0000313" key="1">
    <source>
        <dbReference type="EMBL" id="SDB27609.1"/>
    </source>
</evidence>
<sequence>MRKTNMLLKEVFGARTWGTPELSDETIEDLLKRASELCSFLNPSEELEMAILRLFLDNKKEEFGLNYKVHRLSRIYFAVSNLIPRGTEVVIDRCVMNEALVTFYALCDELSPKTVLHRYYLECLETDVSKIADEFPALLVQNQLRLILREVSLLLSL</sequence>
<dbReference type="STRING" id="1732.SAMN02910417_02054"/>
<gene>
    <name evidence="1" type="ORF">SAMN02910417_02054</name>
</gene>
<reference evidence="1 2" key="1">
    <citation type="submission" date="2016-10" db="EMBL/GenBank/DDBJ databases">
        <authorList>
            <person name="de Groot N.N."/>
        </authorList>
    </citation>
    <scope>NUCLEOTIDE SEQUENCE [LARGE SCALE GENOMIC DNA]</scope>
    <source>
        <strain evidence="1 2">DSM 3217</strain>
    </source>
</reference>
<evidence type="ECO:0000313" key="2">
    <source>
        <dbReference type="Proteomes" id="UP000199228"/>
    </source>
</evidence>
<protein>
    <submittedName>
        <fullName evidence="1">Uncharacterized protein</fullName>
    </submittedName>
</protein>
<keyword evidence="2" id="KW-1185">Reference proteome</keyword>
<accession>A0A1G6C403</accession>
<dbReference type="EMBL" id="FMXR01000015">
    <property type="protein sequence ID" value="SDB27609.1"/>
    <property type="molecule type" value="Genomic_DNA"/>
</dbReference>
<dbReference type="RefSeq" id="WP_090174272.1">
    <property type="nucleotide sequence ID" value="NZ_FMXR01000015.1"/>
</dbReference>
<proteinExistence type="predicted"/>
<organism evidence="1 2">
    <name type="scientific">Eubacterium oxidoreducens</name>
    <dbReference type="NCBI Taxonomy" id="1732"/>
    <lineage>
        <taxon>Bacteria</taxon>
        <taxon>Bacillati</taxon>
        <taxon>Bacillota</taxon>
        <taxon>Clostridia</taxon>
        <taxon>Eubacteriales</taxon>
        <taxon>Eubacteriaceae</taxon>
        <taxon>Eubacterium</taxon>
    </lineage>
</organism>
<name>A0A1G6C403_EUBOX</name>
<dbReference type="AlphaFoldDB" id="A0A1G6C403"/>